<organism evidence="2 3">
    <name type="scientific">Dissulfurirhabdus thermomarina</name>
    <dbReference type="NCBI Taxonomy" id="1765737"/>
    <lineage>
        <taxon>Bacteria</taxon>
        <taxon>Deltaproteobacteria</taxon>
        <taxon>Dissulfurirhabdaceae</taxon>
        <taxon>Dissulfurirhabdus</taxon>
    </lineage>
</organism>
<evidence type="ECO:0000256" key="1">
    <source>
        <dbReference type="SAM" id="MobiDB-lite"/>
    </source>
</evidence>
<dbReference type="RefSeq" id="WP_163298426.1">
    <property type="nucleotide sequence ID" value="NZ_JAAGRR010000045.1"/>
</dbReference>
<gene>
    <name evidence="2" type="ORF">G3N55_05425</name>
</gene>
<evidence type="ECO:0000313" key="3">
    <source>
        <dbReference type="Proteomes" id="UP000469346"/>
    </source>
</evidence>
<dbReference type="Proteomes" id="UP000469346">
    <property type="component" value="Unassembled WGS sequence"/>
</dbReference>
<dbReference type="AlphaFoldDB" id="A0A6N9TLX9"/>
<feature type="region of interest" description="Disordered" evidence="1">
    <location>
        <begin position="367"/>
        <end position="391"/>
    </location>
</feature>
<comment type="caution">
    <text evidence="2">The sequence shown here is derived from an EMBL/GenBank/DDBJ whole genome shotgun (WGS) entry which is preliminary data.</text>
</comment>
<evidence type="ECO:0000313" key="2">
    <source>
        <dbReference type="EMBL" id="NDY42282.1"/>
    </source>
</evidence>
<keyword evidence="3" id="KW-1185">Reference proteome</keyword>
<protein>
    <submittedName>
        <fullName evidence="2">Uncharacterized protein</fullName>
    </submittedName>
</protein>
<feature type="compositionally biased region" description="Basic and acidic residues" evidence="1">
    <location>
        <begin position="367"/>
        <end position="378"/>
    </location>
</feature>
<dbReference type="EMBL" id="JAAGRR010000045">
    <property type="protein sequence ID" value="NDY42282.1"/>
    <property type="molecule type" value="Genomic_DNA"/>
</dbReference>
<sequence>MPAYRRFLLTFLAFWAGLTLLVGGITYVVDPYGINWRFVRKGFNLNKAMYQKGVRLTKAYYLPVFRPHALLAGTSRAEYGLCPENPLLDPWRPVYNVAITAGNMYEVRRYIEHAVQNADVRLIVLGLDLVSFGTMSNSPDFDERRLGRTPFFMKIRECYLSWNAVKGVIRTIKRNRRYPDEITITREGWRTPYKTDRDIAEGRTTLRLEFEKSELDYFRFSYYRFRLSPERFEDLQAVIDLCRRRGIRLLAFISPAHARQWEVLHRSGAWPQWEEWKRRLVRMLPVWDFSGFNSVTVHDRYYLESSHYRKEAGDLVLARLLGADAAVPADFGVLLTPGNIEAHLARIRRDRERWAAAHPEDVADIARLQREVEAERTRSGPGGGVEEEDDG</sequence>
<accession>A0A6N9TLX9</accession>
<reference evidence="2 3" key="1">
    <citation type="submission" date="2020-02" db="EMBL/GenBank/DDBJ databases">
        <title>Comparative genomics of sulfur disproportionating microorganisms.</title>
        <authorList>
            <person name="Ward L.M."/>
            <person name="Bertran E."/>
            <person name="Johnston D.T."/>
        </authorList>
    </citation>
    <scope>NUCLEOTIDE SEQUENCE [LARGE SCALE GENOMIC DNA]</scope>
    <source>
        <strain evidence="2 3">DSM 100025</strain>
    </source>
</reference>
<name>A0A6N9TLX9_DISTH</name>
<proteinExistence type="predicted"/>